<dbReference type="InterPro" id="IPR032071">
    <property type="entry name" value="DUF4806"/>
</dbReference>
<keyword evidence="4" id="KW-1185">Reference proteome</keyword>
<evidence type="ECO:0000256" key="1">
    <source>
        <dbReference type="SAM" id="MobiDB-lite"/>
    </source>
</evidence>
<feature type="region of interest" description="Disordered" evidence="1">
    <location>
        <begin position="1"/>
        <end position="26"/>
    </location>
</feature>
<comment type="caution">
    <text evidence="3">The sequence shown here is derived from an EMBL/GenBank/DDBJ whole genome shotgun (WGS) entry which is preliminary data.</text>
</comment>
<name>A0ABQ7QXT1_PLUXY</name>
<dbReference type="Proteomes" id="UP000823941">
    <property type="component" value="Chromosome 6"/>
</dbReference>
<evidence type="ECO:0000313" key="4">
    <source>
        <dbReference type="Proteomes" id="UP000823941"/>
    </source>
</evidence>
<protein>
    <recommendedName>
        <fullName evidence="2">DUF4806 domain-containing protein</fullName>
    </recommendedName>
</protein>
<gene>
    <name evidence="3" type="ORF">JYU34_004369</name>
</gene>
<dbReference type="EMBL" id="JAHIBW010000006">
    <property type="protein sequence ID" value="KAG7309856.1"/>
    <property type="molecule type" value="Genomic_DNA"/>
</dbReference>
<organism evidence="3 4">
    <name type="scientific">Plutella xylostella</name>
    <name type="common">Diamondback moth</name>
    <name type="synonym">Plutella maculipennis</name>
    <dbReference type="NCBI Taxonomy" id="51655"/>
    <lineage>
        <taxon>Eukaryota</taxon>
        <taxon>Metazoa</taxon>
        <taxon>Ecdysozoa</taxon>
        <taxon>Arthropoda</taxon>
        <taxon>Hexapoda</taxon>
        <taxon>Insecta</taxon>
        <taxon>Pterygota</taxon>
        <taxon>Neoptera</taxon>
        <taxon>Endopterygota</taxon>
        <taxon>Lepidoptera</taxon>
        <taxon>Glossata</taxon>
        <taxon>Ditrysia</taxon>
        <taxon>Yponomeutoidea</taxon>
        <taxon>Plutellidae</taxon>
        <taxon>Plutella</taxon>
    </lineage>
</organism>
<reference evidence="3 4" key="1">
    <citation type="submission" date="2021-06" db="EMBL/GenBank/DDBJ databases">
        <title>A haploid diamondback moth (Plutella xylostella L.) genome assembly resolves 31 chromosomes and identifies a diamide resistance mutation.</title>
        <authorList>
            <person name="Ward C.M."/>
            <person name="Perry K.D."/>
            <person name="Baker G."/>
            <person name="Powis K."/>
            <person name="Heckel D.G."/>
            <person name="Baxter S.W."/>
        </authorList>
    </citation>
    <scope>NUCLEOTIDE SEQUENCE [LARGE SCALE GENOMIC DNA]</scope>
    <source>
        <strain evidence="3 4">LV</strain>
        <tissue evidence="3">Single pupa</tissue>
    </source>
</reference>
<proteinExistence type="predicted"/>
<evidence type="ECO:0000259" key="2">
    <source>
        <dbReference type="Pfam" id="PF16064"/>
    </source>
</evidence>
<evidence type="ECO:0000313" key="3">
    <source>
        <dbReference type="EMBL" id="KAG7309856.1"/>
    </source>
</evidence>
<dbReference type="Pfam" id="PF16064">
    <property type="entry name" value="DUF4806"/>
    <property type="match status" value="1"/>
</dbReference>
<sequence length="172" mass="19791">MIQKLTSIDSKVDKSFPKNKNPRINTAPLKDISAPDKFVLKPIKNIRDLEELEQLLSDNDYKQQLKTTHSLICSSGLGTGTNCAYRLVDILFARNFMVGCSWSGGSREEYAKIALKNYKNILNFFSEMINHWDSSFTQEDTENFFKTILKNSKKRTTAKYLRASKKKKTYVC</sequence>
<feature type="domain" description="DUF4806" evidence="2">
    <location>
        <begin position="38"/>
        <end position="127"/>
    </location>
</feature>
<accession>A0ABQ7QXT1</accession>